<reference evidence="6" key="1">
    <citation type="submission" date="2021-03" db="EMBL/GenBank/DDBJ databases">
        <title>Whole genome sequence of Jiella sp. CQZ9-1.</title>
        <authorList>
            <person name="Tuo L."/>
        </authorList>
    </citation>
    <scope>NUCLEOTIDE SEQUENCE</scope>
    <source>
        <strain evidence="6">CQZ9-1</strain>
    </source>
</reference>
<dbReference type="PROSITE" id="PS50893">
    <property type="entry name" value="ABC_TRANSPORTER_2"/>
    <property type="match status" value="1"/>
</dbReference>
<dbReference type="EMBL" id="JAFMPP010000010">
    <property type="protein sequence ID" value="MBO0663346.1"/>
    <property type="molecule type" value="Genomic_DNA"/>
</dbReference>
<sequence length="235" mass="24684">MIDQQASSSPRGDAVPPSTDGLVLDRVAIRLAGRQLLALDHRVAPGDTLTVMGPSGSGKSTLFAFVAGFLDPAFEAVGRVCLNGRDLTLLPPRCRRVGLLFQDALLLPHMSVGDNLLFALPANVKGSRQRRAAAEAMLSDVGLAGHFSRDPATLSGGQAARVALARTLLAKPEALLLDEPFARLDQDLRATIRDLVFQTIRARKIPAVLVTHDPADAQAAGSALVEIGSGEGTTV</sequence>
<dbReference type="Proteomes" id="UP000664122">
    <property type="component" value="Unassembled WGS sequence"/>
</dbReference>
<feature type="domain" description="ABC transporter" evidence="5">
    <location>
        <begin position="17"/>
        <end position="235"/>
    </location>
</feature>
<evidence type="ECO:0000256" key="3">
    <source>
        <dbReference type="ARBA" id="ARBA00022741"/>
    </source>
</evidence>
<comment type="caution">
    <text evidence="6">The sequence shown here is derived from an EMBL/GenBank/DDBJ whole genome shotgun (WGS) entry which is preliminary data.</text>
</comment>
<proteinExistence type="inferred from homology"/>
<dbReference type="InterPro" id="IPR027417">
    <property type="entry name" value="P-loop_NTPase"/>
</dbReference>
<name>A0A939FZ16_9HYPH</name>
<gene>
    <name evidence="6" type="ORF">J1C48_12215</name>
</gene>
<evidence type="ECO:0000313" key="6">
    <source>
        <dbReference type="EMBL" id="MBO0663346.1"/>
    </source>
</evidence>
<evidence type="ECO:0000256" key="1">
    <source>
        <dbReference type="ARBA" id="ARBA00005417"/>
    </source>
</evidence>
<dbReference type="GO" id="GO:0016887">
    <property type="term" value="F:ATP hydrolysis activity"/>
    <property type="evidence" value="ECO:0007669"/>
    <property type="project" value="InterPro"/>
</dbReference>
<dbReference type="Gene3D" id="3.40.50.300">
    <property type="entry name" value="P-loop containing nucleotide triphosphate hydrolases"/>
    <property type="match status" value="1"/>
</dbReference>
<dbReference type="InterPro" id="IPR003439">
    <property type="entry name" value="ABC_transporter-like_ATP-bd"/>
</dbReference>
<comment type="similarity">
    <text evidence="1">Belongs to the ABC transporter superfamily.</text>
</comment>
<dbReference type="InterPro" id="IPR050093">
    <property type="entry name" value="ABC_SmlMolc_Importer"/>
</dbReference>
<dbReference type="PANTHER" id="PTHR42781">
    <property type="entry name" value="SPERMIDINE/PUTRESCINE IMPORT ATP-BINDING PROTEIN POTA"/>
    <property type="match status" value="1"/>
</dbReference>
<dbReference type="Pfam" id="PF00005">
    <property type="entry name" value="ABC_tran"/>
    <property type="match status" value="1"/>
</dbReference>
<evidence type="ECO:0000256" key="4">
    <source>
        <dbReference type="ARBA" id="ARBA00022840"/>
    </source>
</evidence>
<evidence type="ECO:0000313" key="7">
    <source>
        <dbReference type="Proteomes" id="UP000664122"/>
    </source>
</evidence>
<dbReference type="SUPFAM" id="SSF52540">
    <property type="entry name" value="P-loop containing nucleoside triphosphate hydrolases"/>
    <property type="match status" value="1"/>
</dbReference>
<dbReference type="PANTHER" id="PTHR42781:SF4">
    <property type="entry name" value="SPERMIDINE_PUTRESCINE IMPORT ATP-BINDING PROTEIN POTA"/>
    <property type="match status" value="1"/>
</dbReference>
<dbReference type="InterPro" id="IPR017871">
    <property type="entry name" value="ABC_transporter-like_CS"/>
</dbReference>
<keyword evidence="2" id="KW-0813">Transport</keyword>
<dbReference type="InterPro" id="IPR003593">
    <property type="entry name" value="AAA+_ATPase"/>
</dbReference>
<protein>
    <submittedName>
        <fullName evidence="6">ATP-binding cassette domain-containing protein</fullName>
    </submittedName>
</protein>
<dbReference type="GO" id="GO:0005524">
    <property type="term" value="F:ATP binding"/>
    <property type="evidence" value="ECO:0007669"/>
    <property type="project" value="UniProtKB-KW"/>
</dbReference>
<evidence type="ECO:0000256" key="2">
    <source>
        <dbReference type="ARBA" id="ARBA00022448"/>
    </source>
</evidence>
<keyword evidence="3" id="KW-0547">Nucleotide-binding</keyword>
<keyword evidence="4 6" id="KW-0067">ATP-binding</keyword>
<evidence type="ECO:0000259" key="5">
    <source>
        <dbReference type="PROSITE" id="PS50893"/>
    </source>
</evidence>
<dbReference type="PROSITE" id="PS00211">
    <property type="entry name" value="ABC_TRANSPORTER_1"/>
    <property type="match status" value="1"/>
</dbReference>
<dbReference type="AlphaFoldDB" id="A0A939FZ16"/>
<accession>A0A939FZ16</accession>
<dbReference type="SMART" id="SM00382">
    <property type="entry name" value="AAA"/>
    <property type="match status" value="1"/>
</dbReference>
<dbReference type="RefSeq" id="WP_207258136.1">
    <property type="nucleotide sequence ID" value="NZ_JAFMPP010000010.1"/>
</dbReference>
<organism evidence="6 7">
    <name type="scientific">Jiella flava</name>
    <dbReference type="NCBI Taxonomy" id="2816857"/>
    <lineage>
        <taxon>Bacteria</taxon>
        <taxon>Pseudomonadati</taxon>
        <taxon>Pseudomonadota</taxon>
        <taxon>Alphaproteobacteria</taxon>
        <taxon>Hyphomicrobiales</taxon>
        <taxon>Aurantimonadaceae</taxon>
        <taxon>Jiella</taxon>
    </lineage>
</organism>
<keyword evidence="7" id="KW-1185">Reference proteome</keyword>